<reference evidence="7 8" key="1">
    <citation type="journal article" date="2014" name="Int. J. Syst. Evol. Microbiol.">
        <title>Jeotgalibaca dankookensis gen. nov., sp. nov., a member of the family Carnobacteriaceae, isolated from seujeot (Korean traditional food).</title>
        <authorList>
            <person name="Lee D.G."/>
            <person name="Trujillo M.E."/>
            <person name="Kang H."/>
            <person name="Ahn T.Y."/>
        </authorList>
    </citation>
    <scope>NUCLEOTIDE SEQUENCE [LARGE SCALE GENOMIC DNA]</scope>
    <source>
        <strain evidence="7 8">EX-07</strain>
    </source>
</reference>
<dbReference type="HAMAP" id="MF_00735">
    <property type="entry name" value="Methyltr_PrmA"/>
    <property type="match status" value="1"/>
</dbReference>
<keyword evidence="3 6" id="KW-0489">Methyltransferase</keyword>
<dbReference type="Proteomes" id="UP000188993">
    <property type="component" value="Chromosome"/>
</dbReference>
<dbReference type="PANTHER" id="PTHR43648">
    <property type="entry name" value="ELECTRON TRANSFER FLAVOPROTEIN BETA SUBUNIT LYSINE METHYLTRANSFERASE"/>
    <property type="match status" value="1"/>
</dbReference>
<protein>
    <recommendedName>
        <fullName evidence="6">Ribosomal protein L11 methyltransferase</fullName>
        <shortName evidence="6">L11 Mtase</shortName>
        <ecNumber evidence="6">2.1.1.-</ecNumber>
    </recommendedName>
</protein>
<evidence type="ECO:0000313" key="7">
    <source>
        <dbReference type="EMBL" id="AQS53271.1"/>
    </source>
</evidence>
<evidence type="ECO:0000313" key="8">
    <source>
        <dbReference type="Proteomes" id="UP000188993"/>
    </source>
</evidence>
<dbReference type="SUPFAM" id="SSF53335">
    <property type="entry name" value="S-adenosyl-L-methionine-dependent methyltransferases"/>
    <property type="match status" value="1"/>
</dbReference>
<gene>
    <name evidence="6 7" type="primary">prmA</name>
    <name evidence="7" type="ORF">BW727_100878</name>
</gene>
<keyword evidence="8" id="KW-1185">Reference proteome</keyword>
<dbReference type="InterPro" id="IPR004498">
    <property type="entry name" value="Ribosomal_PrmA_MeTrfase"/>
</dbReference>
<dbReference type="EMBL" id="CP019728">
    <property type="protein sequence ID" value="AQS53271.1"/>
    <property type="molecule type" value="Genomic_DNA"/>
</dbReference>
<dbReference type="STRING" id="708126.BW727_100878"/>
<dbReference type="KEGG" id="jda:BW727_100878"/>
<organism evidence="7 8">
    <name type="scientific">Jeotgalibaca dankookensis</name>
    <dbReference type="NCBI Taxonomy" id="708126"/>
    <lineage>
        <taxon>Bacteria</taxon>
        <taxon>Bacillati</taxon>
        <taxon>Bacillota</taxon>
        <taxon>Bacilli</taxon>
        <taxon>Lactobacillales</taxon>
        <taxon>Carnobacteriaceae</taxon>
        <taxon>Jeotgalibaca</taxon>
    </lineage>
</organism>
<accession>A0A1S6INZ1</accession>
<name>A0A1S6INZ1_9LACT</name>
<dbReference type="InterPro" id="IPR050078">
    <property type="entry name" value="Ribosomal_L11_MeTrfase_PrmA"/>
</dbReference>
<dbReference type="OrthoDB" id="9785995at2"/>
<evidence type="ECO:0000256" key="4">
    <source>
        <dbReference type="ARBA" id="ARBA00022679"/>
    </source>
</evidence>
<dbReference type="GO" id="GO:0032259">
    <property type="term" value="P:methylation"/>
    <property type="evidence" value="ECO:0007669"/>
    <property type="project" value="UniProtKB-KW"/>
</dbReference>
<comment type="catalytic activity">
    <reaction evidence="6">
        <text>L-lysyl-[protein] + 3 S-adenosyl-L-methionine = N(6),N(6),N(6)-trimethyl-L-lysyl-[protein] + 3 S-adenosyl-L-homocysteine + 3 H(+)</text>
        <dbReference type="Rhea" id="RHEA:54192"/>
        <dbReference type="Rhea" id="RHEA-COMP:9752"/>
        <dbReference type="Rhea" id="RHEA-COMP:13826"/>
        <dbReference type="ChEBI" id="CHEBI:15378"/>
        <dbReference type="ChEBI" id="CHEBI:29969"/>
        <dbReference type="ChEBI" id="CHEBI:57856"/>
        <dbReference type="ChEBI" id="CHEBI:59789"/>
        <dbReference type="ChEBI" id="CHEBI:61961"/>
    </reaction>
</comment>
<keyword evidence="5 6" id="KW-0949">S-adenosyl-L-methionine</keyword>
<evidence type="ECO:0000256" key="1">
    <source>
        <dbReference type="ARBA" id="ARBA00009741"/>
    </source>
</evidence>
<evidence type="ECO:0000256" key="3">
    <source>
        <dbReference type="ARBA" id="ARBA00022603"/>
    </source>
</evidence>
<feature type="binding site" evidence="6">
    <location>
        <position position="183"/>
    </location>
    <ligand>
        <name>S-adenosyl-L-methionine</name>
        <dbReference type="ChEBI" id="CHEBI:59789"/>
    </ligand>
</feature>
<sequence>MNWNEVIIVTTTEAVDATANLLLEAGAKGTVIEDDWDYASLQDDGSGILKDELPLPAGDQEVLVKAYYPGVDSFPDTLAIIKARMDKMKKIGLNLGKYELRINDIKEEDWEHSWKAFYHPIRITRYLTVVPHWESYQPSQVDEKIIIMDPGMAFGTGTHPTTRLSLEALETTLRGGEKVLDVGTGSGVLSIAAKALGAGTVQAFDIDEIATRQAKENIAFNRYAHDVTVEPNNLLEGIENSEADLIVANILAEILILMVEDAWNNLKNGGCFILSGIIHSKREELENSLLQQGFVLEQSKVMGDWHCLICKKEVEQD</sequence>
<dbReference type="GO" id="GO:0016279">
    <property type="term" value="F:protein-lysine N-methyltransferase activity"/>
    <property type="evidence" value="ECO:0007669"/>
    <property type="project" value="RHEA"/>
</dbReference>
<comment type="subcellular location">
    <subcellularLocation>
        <location evidence="6">Cytoplasm</location>
    </subcellularLocation>
</comment>
<dbReference type="EC" id="2.1.1.-" evidence="6"/>
<comment type="similarity">
    <text evidence="1 6">Belongs to the methyltransferase superfamily. PrmA family.</text>
</comment>
<dbReference type="InterPro" id="IPR029063">
    <property type="entry name" value="SAM-dependent_MTases_sf"/>
</dbReference>
<dbReference type="Pfam" id="PF06325">
    <property type="entry name" value="PrmA"/>
    <property type="match status" value="1"/>
</dbReference>
<evidence type="ECO:0000256" key="6">
    <source>
        <dbReference type="HAMAP-Rule" id="MF_00735"/>
    </source>
</evidence>
<dbReference type="NCBIfam" id="TIGR00406">
    <property type="entry name" value="prmA"/>
    <property type="match status" value="1"/>
</dbReference>
<keyword evidence="7" id="KW-0687">Ribonucleoprotein</keyword>
<keyword evidence="7" id="KW-0689">Ribosomal protein</keyword>
<dbReference type="PIRSF" id="PIRSF000401">
    <property type="entry name" value="RPL11_MTase"/>
    <property type="match status" value="1"/>
</dbReference>
<comment type="function">
    <text evidence="6">Methylates ribosomal protein L11.</text>
</comment>
<proteinExistence type="inferred from homology"/>
<keyword evidence="4 6" id="KW-0808">Transferase</keyword>
<dbReference type="CDD" id="cd02440">
    <property type="entry name" value="AdoMet_MTases"/>
    <property type="match status" value="1"/>
</dbReference>
<dbReference type="PANTHER" id="PTHR43648:SF1">
    <property type="entry name" value="ELECTRON TRANSFER FLAVOPROTEIN BETA SUBUNIT LYSINE METHYLTRANSFERASE"/>
    <property type="match status" value="1"/>
</dbReference>
<feature type="binding site" evidence="6">
    <location>
        <position position="162"/>
    </location>
    <ligand>
        <name>S-adenosyl-L-methionine</name>
        <dbReference type="ChEBI" id="CHEBI:59789"/>
    </ligand>
</feature>
<dbReference type="Gene3D" id="3.40.50.150">
    <property type="entry name" value="Vaccinia Virus protein VP39"/>
    <property type="match status" value="1"/>
</dbReference>
<dbReference type="RefSeq" id="WP_062471692.1">
    <property type="nucleotide sequence ID" value="NZ_BBYN01000033.1"/>
</dbReference>
<dbReference type="GO" id="GO:0005737">
    <property type="term" value="C:cytoplasm"/>
    <property type="evidence" value="ECO:0007669"/>
    <property type="project" value="UniProtKB-SubCell"/>
</dbReference>
<feature type="binding site" evidence="6">
    <location>
        <position position="249"/>
    </location>
    <ligand>
        <name>S-adenosyl-L-methionine</name>
        <dbReference type="ChEBI" id="CHEBI:59789"/>
    </ligand>
</feature>
<keyword evidence="2 6" id="KW-0963">Cytoplasm</keyword>
<feature type="binding site" evidence="6">
    <location>
        <position position="205"/>
    </location>
    <ligand>
        <name>S-adenosyl-L-methionine</name>
        <dbReference type="ChEBI" id="CHEBI:59789"/>
    </ligand>
</feature>
<evidence type="ECO:0000256" key="5">
    <source>
        <dbReference type="ARBA" id="ARBA00022691"/>
    </source>
</evidence>
<evidence type="ECO:0000256" key="2">
    <source>
        <dbReference type="ARBA" id="ARBA00022490"/>
    </source>
</evidence>
<dbReference type="GO" id="GO:0005840">
    <property type="term" value="C:ribosome"/>
    <property type="evidence" value="ECO:0007669"/>
    <property type="project" value="UniProtKB-KW"/>
</dbReference>
<dbReference type="AlphaFoldDB" id="A0A1S6INZ1"/>